<feature type="transmembrane region" description="Helical" evidence="1">
    <location>
        <begin position="59"/>
        <end position="79"/>
    </location>
</feature>
<feature type="transmembrane region" description="Helical" evidence="1">
    <location>
        <begin position="26"/>
        <end position="47"/>
    </location>
</feature>
<dbReference type="RefSeq" id="WP_062149458.1">
    <property type="nucleotide sequence ID" value="NZ_CP013002.1"/>
</dbReference>
<name>A0A0P0P2E6_9CAUL</name>
<feature type="transmembrane region" description="Helical" evidence="1">
    <location>
        <begin position="91"/>
        <end position="112"/>
    </location>
</feature>
<feature type="transmembrane region" description="Helical" evidence="1">
    <location>
        <begin position="132"/>
        <end position="151"/>
    </location>
</feature>
<evidence type="ECO:0000256" key="1">
    <source>
        <dbReference type="SAM" id="Phobius"/>
    </source>
</evidence>
<sequence length="211" mass="21806">MRTDDLIDALAADAGPPPGAPPAGRFGLLAGLGALLALFGVLAWLKVRPDLMQVMHGSFFWLKAGYTGALGLAGFLAVERLARPTGSPRRGLLLGLIVLIAFGLAALVQAGLAEDPMTLMRGGSWTRCSLNILVLGAPTTLLGLWVLRGLAPTRALEAGFATGALAGGVAATVYGLHCAESTFVFVGLWYSLGVLGCAALGAVIGRWVLRW</sequence>
<dbReference type="STRING" id="69395.AQ619_15140"/>
<keyword evidence="3" id="KW-1185">Reference proteome</keyword>
<organism evidence="2 3">
    <name type="scientific">Caulobacter henricii</name>
    <dbReference type="NCBI Taxonomy" id="69395"/>
    <lineage>
        <taxon>Bacteria</taxon>
        <taxon>Pseudomonadati</taxon>
        <taxon>Pseudomonadota</taxon>
        <taxon>Alphaproteobacteria</taxon>
        <taxon>Caulobacterales</taxon>
        <taxon>Caulobacteraceae</taxon>
        <taxon>Caulobacter</taxon>
    </lineage>
</organism>
<evidence type="ECO:0000313" key="2">
    <source>
        <dbReference type="EMBL" id="ALL14576.1"/>
    </source>
</evidence>
<keyword evidence="1" id="KW-0812">Transmembrane</keyword>
<dbReference type="KEGG" id="chq:AQ619_15140"/>
<proteinExistence type="predicted"/>
<dbReference type="Proteomes" id="UP000056905">
    <property type="component" value="Chromosome"/>
</dbReference>
<evidence type="ECO:0008006" key="4">
    <source>
        <dbReference type="Google" id="ProtNLM"/>
    </source>
</evidence>
<evidence type="ECO:0000313" key="3">
    <source>
        <dbReference type="Proteomes" id="UP000056905"/>
    </source>
</evidence>
<dbReference type="EMBL" id="CP013002">
    <property type="protein sequence ID" value="ALL14576.1"/>
    <property type="molecule type" value="Genomic_DNA"/>
</dbReference>
<dbReference type="InterPro" id="IPR009495">
    <property type="entry name" value="NrsF"/>
</dbReference>
<accession>A0A0P0P2E6</accession>
<reference evidence="2 3" key="1">
    <citation type="submission" date="2015-10" db="EMBL/GenBank/DDBJ databases">
        <title>Conservation of the essential genome among Caulobacter and Brevundimonas species.</title>
        <authorList>
            <person name="Scott D."/>
            <person name="Ely B."/>
        </authorList>
    </citation>
    <scope>NUCLEOTIDE SEQUENCE [LARGE SCALE GENOMIC DNA]</scope>
    <source>
        <strain evidence="2 3">CB4</strain>
    </source>
</reference>
<dbReference type="AlphaFoldDB" id="A0A0P0P2E6"/>
<dbReference type="Pfam" id="PF06532">
    <property type="entry name" value="NrsF"/>
    <property type="match status" value="1"/>
</dbReference>
<feature type="transmembrane region" description="Helical" evidence="1">
    <location>
        <begin position="188"/>
        <end position="209"/>
    </location>
</feature>
<gene>
    <name evidence="2" type="ORF">AQ619_15140</name>
</gene>
<feature type="transmembrane region" description="Helical" evidence="1">
    <location>
        <begin position="158"/>
        <end position="176"/>
    </location>
</feature>
<dbReference type="OrthoDB" id="7764375at2"/>
<protein>
    <recommendedName>
        <fullName evidence="4">RNA polymerase subunit sigma</fullName>
    </recommendedName>
</protein>
<keyword evidence="1" id="KW-0472">Membrane</keyword>
<keyword evidence="1" id="KW-1133">Transmembrane helix</keyword>